<dbReference type="GO" id="GO:0008233">
    <property type="term" value="F:peptidase activity"/>
    <property type="evidence" value="ECO:0007669"/>
    <property type="project" value="UniProtKB-KW"/>
</dbReference>
<keyword evidence="3" id="KW-0645">Protease</keyword>
<keyword evidence="3" id="KW-0378">Hydrolase</keyword>
<reference evidence="3 4" key="1">
    <citation type="submission" date="2023-06" db="EMBL/GenBank/DDBJ databases">
        <title>Cellulomonas sp. MW9 Whole genome sequence.</title>
        <authorList>
            <person name="Park S."/>
        </authorList>
    </citation>
    <scope>NUCLEOTIDE SEQUENCE [LARGE SCALE GENOMIC DNA]</scope>
    <source>
        <strain evidence="3 4">MW9</strain>
    </source>
</reference>
<evidence type="ECO:0000313" key="4">
    <source>
        <dbReference type="Proteomes" id="UP001321453"/>
    </source>
</evidence>
<feature type="transmembrane region" description="Helical" evidence="1">
    <location>
        <begin position="6"/>
        <end position="26"/>
    </location>
</feature>
<dbReference type="Pfam" id="PF02517">
    <property type="entry name" value="Rce1-like"/>
    <property type="match status" value="1"/>
</dbReference>
<feature type="transmembrane region" description="Helical" evidence="1">
    <location>
        <begin position="128"/>
        <end position="145"/>
    </location>
</feature>
<dbReference type="EMBL" id="JAUCGR010000003">
    <property type="protein sequence ID" value="MDM7832109.1"/>
    <property type="molecule type" value="Genomic_DNA"/>
</dbReference>
<feature type="domain" description="CAAX prenyl protease 2/Lysostaphin resistance protein A-like" evidence="2">
    <location>
        <begin position="66"/>
        <end position="164"/>
    </location>
</feature>
<sequence>MLLGMWIPLGLALVFVYALVAWLGWWRPVFRDERPVQRWVWAVPAVFVVCIVLAIDYSALSEKSLGFVLALVVATQMVSWGDEGMFRGIGDVTLRDHGLPEGTVALWSSVVFGLVHITNALGSRGAGALGQAVAVSLAGYFLYLVRRAARSTWLNSVLHGFFDFAILTGTAILVDQKAYAGSVAAVLAYLVLGILLVVRRRHIEPAATPPASAAAA</sequence>
<gene>
    <name evidence="3" type="ORF">QRT05_12255</name>
</gene>
<evidence type="ECO:0000256" key="1">
    <source>
        <dbReference type="SAM" id="Phobius"/>
    </source>
</evidence>
<keyword evidence="4" id="KW-1185">Reference proteome</keyword>
<feature type="transmembrane region" description="Helical" evidence="1">
    <location>
        <begin position="38"/>
        <end position="58"/>
    </location>
</feature>
<accession>A0ABT7S906</accession>
<feature type="transmembrane region" description="Helical" evidence="1">
    <location>
        <begin position="179"/>
        <end position="198"/>
    </location>
</feature>
<evidence type="ECO:0000313" key="3">
    <source>
        <dbReference type="EMBL" id="MDM7832109.1"/>
    </source>
</evidence>
<dbReference type="EC" id="3.4.-.-" evidence="3"/>
<name>A0ABT7S906_9CELL</name>
<proteinExistence type="predicted"/>
<evidence type="ECO:0000259" key="2">
    <source>
        <dbReference type="Pfam" id="PF02517"/>
    </source>
</evidence>
<keyword evidence="1" id="KW-1133">Transmembrane helix</keyword>
<dbReference type="GO" id="GO:0006508">
    <property type="term" value="P:proteolysis"/>
    <property type="evidence" value="ECO:0007669"/>
    <property type="project" value="UniProtKB-KW"/>
</dbReference>
<keyword evidence="1" id="KW-0812">Transmembrane</keyword>
<keyword evidence="1" id="KW-0472">Membrane</keyword>
<protein>
    <submittedName>
        <fullName evidence="3">CPBP family glutamic-type intramembrane protease</fullName>
        <ecNumber evidence="3">3.4.-.-</ecNumber>
    </submittedName>
</protein>
<comment type="caution">
    <text evidence="3">The sequence shown here is derived from an EMBL/GenBank/DDBJ whole genome shotgun (WGS) entry which is preliminary data.</text>
</comment>
<dbReference type="InterPro" id="IPR003675">
    <property type="entry name" value="Rce1/LyrA-like_dom"/>
</dbReference>
<feature type="transmembrane region" description="Helical" evidence="1">
    <location>
        <begin position="152"/>
        <end position="173"/>
    </location>
</feature>
<organism evidence="3 4">
    <name type="scientific">Cellulomonas edaphi</name>
    <dbReference type="NCBI Taxonomy" id="3053468"/>
    <lineage>
        <taxon>Bacteria</taxon>
        <taxon>Bacillati</taxon>
        <taxon>Actinomycetota</taxon>
        <taxon>Actinomycetes</taxon>
        <taxon>Micrococcales</taxon>
        <taxon>Cellulomonadaceae</taxon>
        <taxon>Cellulomonas</taxon>
    </lineage>
</organism>
<dbReference type="RefSeq" id="WP_289447556.1">
    <property type="nucleotide sequence ID" value="NZ_JAUCGR010000003.1"/>
</dbReference>
<dbReference type="Proteomes" id="UP001321453">
    <property type="component" value="Unassembled WGS sequence"/>
</dbReference>